<name>A0ABS7QTZ2_9ACTN</name>
<reference evidence="1 2" key="1">
    <citation type="submission" date="2021-08" db="EMBL/GenBank/DDBJ databases">
        <title>Streptomyces sp. PTM05 isolated from lichen.</title>
        <authorList>
            <person name="Somphong A."/>
            <person name="Phongsopitanun W."/>
            <person name="Tanasupawat S."/>
        </authorList>
    </citation>
    <scope>NUCLEOTIDE SEQUENCE [LARGE SCALE GENOMIC DNA]</scope>
    <source>
        <strain evidence="1 2">Ptm05</strain>
    </source>
</reference>
<organism evidence="1 2">
    <name type="scientific">Streptantibioticus parmotrematis</name>
    <dbReference type="NCBI Taxonomy" id="2873249"/>
    <lineage>
        <taxon>Bacteria</taxon>
        <taxon>Bacillati</taxon>
        <taxon>Actinomycetota</taxon>
        <taxon>Actinomycetes</taxon>
        <taxon>Kitasatosporales</taxon>
        <taxon>Streptomycetaceae</taxon>
        <taxon>Streptantibioticus</taxon>
    </lineage>
</organism>
<gene>
    <name evidence="1" type="ORF">K7472_17540</name>
</gene>
<accession>A0ABS7QTZ2</accession>
<dbReference type="Proteomes" id="UP001198565">
    <property type="component" value="Unassembled WGS sequence"/>
</dbReference>
<dbReference type="EMBL" id="JAINVZ010000011">
    <property type="protein sequence ID" value="MBY8886655.1"/>
    <property type="molecule type" value="Genomic_DNA"/>
</dbReference>
<comment type="caution">
    <text evidence="1">The sequence shown here is derived from an EMBL/GenBank/DDBJ whole genome shotgun (WGS) entry which is preliminary data.</text>
</comment>
<protein>
    <submittedName>
        <fullName evidence="1">Uncharacterized protein</fullName>
    </submittedName>
</protein>
<proteinExistence type="predicted"/>
<sequence length="141" mass="15224">MDAAARTLTPERAALWTALAVALFAVLCPALTSCAHGVLTVRGPGRVRRVRLDRLVRVRVDGVVERTLTLVDADGGSARLDPAVLVANPLLWHELDHGARLSHAAGLLTDGDPRTREALRWLGTEIDDRIARELLEAGGLR</sequence>
<evidence type="ECO:0000313" key="1">
    <source>
        <dbReference type="EMBL" id="MBY8886655.1"/>
    </source>
</evidence>
<keyword evidence="2" id="KW-1185">Reference proteome</keyword>
<dbReference type="PROSITE" id="PS51257">
    <property type="entry name" value="PROKAR_LIPOPROTEIN"/>
    <property type="match status" value="1"/>
</dbReference>
<evidence type="ECO:0000313" key="2">
    <source>
        <dbReference type="Proteomes" id="UP001198565"/>
    </source>
</evidence>